<dbReference type="GO" id="GO:0016763">
    <property type="term" value="F:pentosyltransferase activity"/>
    <property type="evidence" value="ECO:0007669"/>
    <property type="project" value="TreeGrafter"/>
</dbReference>
<dbReference type="EMBL" id="CP000393">
    <property type="protein sequence ID" value="ABG52567.1"/>
    <property type="molecule type" value="Genomic_DNA"/>
</dbReference>
<feature type="transmembrane region" description="Helical" evidence="8">
    <location>
        <begin position="147"/>
        <end position="166"/>
    </location>
</feature>
<evidence type="ECO:0000256" key="1">
    <source>
        <dbReference type="ARBA" id="ARBA00004651"/>
    </source>
</evidence>
<protein>
    <submittedName>
        <fullName evidence="10">Glycosyl transferase, family 39</fullName>
    </submittedName>
</protein>
<feature type="transmembrane region" description="Helical" evidence="8">
    <location>
        <begin position="323"/>
        <end position="341"/>
    </location>
</feature>
<keyword evidence="7 8" id="KW-0472">Membrane</keyword>
<evidence type="ECO:0000256" key="6">
    <source>
        <dbReference type="ARBA" id="ARBA00022989"/>
    </source>
</evidence>
<keyword evidence="2" id="KW-1003">Cell membrane</keyword>
<dbReference type="HOGENOM" id="CLU_019200_4_0_3"/>
<dbReference type="PANTHER" id="PTHR33908:SF3">
    <property type="entry name" value="UNDECAPRENYL PHOSPHATE-ALPHA-4-AMINO-4-DEOXY-L-ARABINOSE ARABINOSYL TRANSFERASE"/>
    <property type="match status" value="1"/>
</dbReference>
<dbReference type="Pfam" id="PF13231">
    <property type="entry name" value="PMT_2"/>
    <property type="match status" value="1"/>
</dbReference>
<dbReference type="CAZy" id="GT83">
    <property type="family name" value="Glycosyltransferase Family 83"/>
</dbReference>
<organism evidence="10">
    <name type="scientific">Trichodesmium erythraeum (strain IMS101)</name>
    <dbReference type="NCBI Taxonomy" id="203124"/>
    <lineage>
        <taxon>Bacteria</taxon>
        <taxon>Bacillati</taxon>
        <taxon>Cyanobacteriota</taxon>
        <taxon>Cyanophyceae</taxon>
        <taxon>Oscillatoriophycideae</taxon>
        <taxon>Oscillatoriales</taxon>
        <taxon>Microcoleaceae</taxon>
        <taxon>Trichodesmium</taxon>
    </lineage>
</organism>
<feature type="transmembrane region" description="Helical" evidence="8">
    <location>
        <begin position="122"/>
        <end position="140"/>
    </location>
</feature>
<feature type="transmembrane region" description="Helical" evidence="8">
    <location>
        <begin position="215"/>
        <end position="233"/>
    </location>
</feature>
<dbReference type="InterPro" id="IPR038731">
    <property type="entry name" value="RgtA/B/C-like"/>
</dbReference>
<evidence type="ECO:0000256" key="5">
    <source>
        <dbReference type="ARBA" id="ARBA00022692"/>
    </source>
</evidence>
<feature type="transmembrane region" description="Helical" evidence="8">
    <location>
        <begin position="178"/>
        <end position="203"/>
    </location>
</feature>
<sequence>MLNKILTKKNLHSHIDLLLTLGLLLAAVVLFSTNLGTLPLRDWDEGIVAQVAREISRDKWNWLYPTINNTPYFNKPPLIHWLIAFIYSIAGVNEFNARLFPALLTAFSVPLIYGISRELFHPRTPAIFTALVYLTLLPVVRHGRLAMLDGAVVCFFLLMIWCVLRSRQNLRYSLPIGISFALVSLSKGIILGLLLGAIAFLFLWWDTPRLLSNKYFWSGILLGMLPVFLWYTAQFFHYGVEFFYANFFHQSLKRIWQQVGNHDGPIWYYLLEIIKYSFPWQLFWLPGLYLSWKNRSLSWGKLVLIWTGVYLFAISLMNTKLPWYVLPIYPAFALAVGSYITEIWDQFPLDLGCFWFSGDKYLPTHGDHKKHLWSLPTIYHRLVVALFALLAIIAWAASVYFSGIFDLGEQNLAKPNLQLQLVAVALALTMTMVTLLLNKQQHQFLLILIWGTYLSLLMFVSSPYWIWELEENYPVKPVAEMIQKDTPPGQVIYSFDTKDRPSLNFYSDRLIKRVGPKKIQQQWQKTTQPYLLVEALTLNNLPLENFQVLNTVKGWSLVTREGKR</sequence>
<evidence type="ECO:0000256" key="4">
    <source>
        <dbReference type="ARBA" id="ARBA00022679"/>
    </source>
</evidence>
<dbReference type="OrthoDB" id="9810951at2"/>
<feature type="transmembrane region" description="Helical" evidence="8">
    <location>
        <begin position="417"/>
        <end position="437"/>
    </location>
</feature>
<dbReference type="KEGG" id="ter:Tery_3477"/>
<dbReference type="eggNOG" id="COG1807">
    <property type="taxonomic scope" value="Bacteria"/>
</dbReference>
<proteinExistence type="predicted"/>
<evidence type="ECO:0000259" key="9">
    <source>
        <dbReference type="Pfam" id="PF13231"/>
    </source>
</evidence>
<feature type="transmembrane region" description="Helical" evidence="8">
    <location>
        <begin position="378"/>
        <end position="397"/>
    </location>
</feature>
<feature type="transmembrane region" description="Helical" evidence="8">
    <location>
        <begin position="444"/>
        <end position="467"/>
    </location>
</feature>
<dbReference type="STRING" id="203124.Tery_3477"/>
<keyword evidence="3" id="KW-0328">Glycosyltransferase</keyword>
<reference evidence="10" key="1">
    <citation type="submission" date="2006-06" db="EMBL/GenBank/DDBJ databases">
        <title>Complete sequence of Trichodesmium erythraeum IMS101.</title>
        <authorList>
            <consortium name="US DOE Joint Genome Institute"/>
            <person name="Copeland A."/>
            <person name="Lucas S."/>
            <person name="Lapidus A."/>
            <person name="Barry K."/>
            <person name="Detter J.C."/>
            <person name="Glavina del Rio T."/>
            <person name="Hammon N."/>
            <person name="Israni S."/>
            <person name="Dalin E."/>
            <person name="Tice H."/>
            <person name="Pitluck S."/>
            <person name="Kiss H."/>
            <person name="Munk A.C."/>
            <person name="Brettin T."/>
            <person name="Bruce D."/>
            <person name="Han C."/>
            <person name="Tapia R."/>
            <person name="Gilna P."/>
            <person name="Schmutz J."/>
            <person name="Larimer F."/>
            <person name="Land M."/>
            <person name="Hauser L."/>
            <person name="Kyrpides N."/>
            <person name="Kim E."/>
            <person name="Richardson P."/>
        </authorList>
    </citation>
    <scope>NUCLEOTIDE SEQUENCE [LARGE SCALE GENOMIC DNA]</scope>
    <source>
        <strain evidence="10">IMS101</strain>
    </source>
</reference>
<evidence type="ECO:0000256" key="3">
    <source>
        <dbReference type="ARBA" id="ARBA00022676"/>
    </source>
</evidence>
<dbReference type="GO" id="GO:0005886">
    <property type="term" value="C:plasma membrane"/>
    <property type="evidence" value="ECO:0007669"/>
    <property type="project" value="UniProtKB-SubCell"/>
</dbReference>
<gene>
    <name evidence="10" type="ordered locus">Tery_3477</name>
</gene>
<evidence type="ECO:0000313" key="10">
    <source>
        <dbReference type="EMBL" id="ABG52567.1"/>
    </source>
</evidence>
<keyword evidence="5 8" id="KW-0812">Transmembrane</keyword>
<dbReference type="AlphaFoldDB" id="Q10YV7"/>
<dbReference type="PANTHER" id="PTHR33908">
    <property type="entry name" value="MANNOSYLTRANSFERASE YKCB-RELATED"/>
    <property type="match status" value="1"/>
</dbReference>
<accession>Q10YV7</accession>
<feature type="transmembrane region" description="Helical" evidence="8">
    <location>
        <begin position="72"/>
        <end position="92"/>
    </location>
</feature>
<dbReference type="InterPro" id="IPR050297">
    <property type="entry name" value="LipidA_mod_glycosyltrf_83"/>
</dbReference>
<evidence type="ECO:0000256" key="2">
    <source>
        <dbReference type="ARBA" id="ARBA00022475"/>
    </source>
</evidence>
<feature type="domain" description="Glycosyltransferase RgtA/B/C/D-like" evidence="9">
    <location>
        <begin position="74"/>
        <end position="228"/>
    </location>
</feature>
<name>Q10YV7_TRIEI</name>
<evidence type="ECO:0000256" key="7">
    <source>
        <dbReference type="ARBA" id="ARBA00023136"/>
    </source>
</evidence>
<comment type="subcellular location">
    <subcellularLocation>
        <location evidence="1">Cell membrane</location>
        <topology evidence="1">Multi-pass membrane protein</topology>
    </subcellularLocation>
</comment>
<dbReference type="GO" id="GO:0010041">
    <property type="term" value="P:response to iron(III) ion"/>
    <property type="evidence" value="ECO:0007669"/>
    <property type="project" value="TreeGrafter"/>
</dbReference>
<keyword evidence="4 10" id="KW-0808">Transferase</keyword>
<keyword evidence="6 8" id="KW-1133">Transmembrane helix</keyword>
<evidence type="ECO:0000256" key="8">
    <source>
        <dbReference type="SAM" id="Phobius"/>
    </source>
</evidence>
<dbReference type="GO" id="GO:0009103">
    <property type="term" value="P:lipopolysaccharide biosynthetic process"/>
    <property type="evidence" value="ECO:0007669"/>
    <property type="project" value="UniProtKB-ARBA"/>
</dbReference>
<feature type="transmembrane region" description="Helical" evidence="8">
    <location>
        <begin position="297"/>
        <end position="317"/>
    </location>
</feature>
<dbReference type="RefSeq" id="WP_011612909.1">
    <property type="nucleotide sequence ID" value="NC_008312.1"/>
</dbReference>